<gene>
    <name evidence="1" type="ORF">SAMN02746098_00930</name>
</gene>
<name>A0A1M5UF88_9FIRM</name>
<sequence>MVGARGRDEGLEREGVMLLRSPKAPSRPCMISRRERQTSRLFCMLTRAVLAPRNRSMVTRLCLMGLLRNITPSGLGVDGGRGWESLVLIHSQGTVAPRA</sequence>
<dbReference type="EMBL" id="FQXJ01000004">
    <property type="protein sequence ID" value="SHH61558.1"/>
    <property type="molecule type" value="Genomic_DNA"/>
</dbReference>
<organism evidence="1 2">
    <name type="scientific">Desulfosporosinus lacus DSM 15449</name>
    <dbReference type="NCBI Taxonomy" id="1121420"/>
    <lineage>
        <taxon>Bacteria</taxon>
        <taxon>Bacillati</taxon>
        <taxon>Bacillota</taxon>
        <taxon>Clostridia</taxon>
        <taxon>Eubacteriales</taxon>
        <taxon>Desulfitobacteriaceae</taxon>
        <taxon>Desulfosporosinus</taxon>
    </lineage>
</organism>
<protein>
    <submittedName>
        <fullName evidence="1">Uncharacterized protein</fullName>
    </submittedName>
</protein>
<dbReference type="Proteomes" id="UP000183954">
    <property type="component" value="Unassembled WGS sequence"/>
</dbReference>
<reference evidence="2" key="1">
    <citation type="submission" date="2016-11" db="EMBL/GenBank/DDBJ databases">
        <authorList>
            <person name="Varghese N."/>
            <person name="Submissions S."/>
        </authorList>
    </citation>
    <scope>NUCLEOTIDE SEQUENCE [LARGE SCALE GENOMIC DNA]</scope>
    <source>
        <strain evidence="2">DSM 15449</strain>
    </source>
</reference>
<evidence type="ECO:0000313" key="2">
    <source>
        <dbReference type="Proteomes" id="UP000183954"/>
    </source>
</evidence>
<dbReference type="AlphaFoldDB" id="A0A1M5UF88"/>
<proteinExistence type="predicted"/>
<accession>A0A1M5UF88</accession>
<evidence type="ECO:0000313" key="1">
    <source>
        <dbReference type="EMBL" id="SHH61558.1"/>
    </source>
</evidence>
<keyword evidence="2" id="KW-1185">Reference proteome</keyword>
<dbReference type="STRING" id="1121420.SAMN02746098_00930"/>